<comment type="caution">
    <text evidence="1">The sequence shown here is derived from an EMBL/GenBank/DDBJ whole genome shotgun (WGS) entry which is preliminary data.</text>
</comment>
<accession>A0A2M9V194</accession>
<dbReference type="Proteomes" id="UP000231846">
    <property type="component" value="Unassembled WGS sequence"/>
</dbReference>
<organism evidence="1 2">
    <name type="scientific">Bacteroides fragilis</name>
    <dbReference type="NCBI Taxonomy" id="817"/>
    <lineage>
        <taxon>Bacteria</taxon>
        <taxon>Pseudomonadati</taxon>
        <taxon>Bacteroidota</taxon>
        <taxon>Bacteroidia</taxon>
        <taxon>Bacteroidales</taxon>
        <taxon>Bacteroidaceae</taxon>
        <taxon>Bacteroides</taxon>
    </lineage>
</organism>
<dbReference type="PROSITE" id="PS51257">
    <property type="entry name" value="PROKAR_LIPOPROTEIN"/>
    <property type="match status" value="1"/>
</dbReference>
<dbReference type="EMBL" id="PDCW01000057">
    <property type="protein sequence ID" value="PJY69776.1"/>
    <property type="molecule type" value="Genomic_DNA"/>
</dbReference>
<dbReference type="RefSeq" id="WP_133122778.1">
    <property type="nucleotide sequence ID" value="NZ_JAQDLP010000008.1"/>
</dbReference>
<reference evidence="1 2" key="1">
    <citation type="journal article" date="2017" name="MBio">
        <title>Gut Symbiont Bacteroides fragilis Secretes a Eukaryotic-Like Ubiquitin Protein That Mediates Intraspecies Antagonism.</title>
        <authorList>
            <person name="Chatzidaki-Livanis M."/>
            <person name="Coyne M.J."/>
            <person name="Roelofs K.G."/>
            <person name="Gentyala R.R."/>
            <person name="Caldwell J.M."/>
            <person name="Comstock L.E."/>
        </authorList>
    </citation>
    <scope>NUCLEOTIDE SEQUENCE [LARGE SCALE GENOMIC DNA]</scope>
    <source>
        <strain evidence="1 2">12905</strain>
    </source>
</reference>
<evidence type="ECO:0000313" key="2">
    <source>
        <dbReference type="Proteomes" id="UP000231846"/>
    </source>
</evidence>
<sequence length="531" mass="58826">MQKISSFTTAMVVFLMFFTSCTNEELLPHEPVWDQGRIVFNVNTGKNVVCTRAPEENEQAIRSLGVFIVKPDGNLAEGITRFYEAKALTDKKLAVSIPVDIMETPGVKAYLVANGPDKTQCDGLKTEQELLDLAAVIKPEEIGTKGIPMASGAISLNFTGGIATVDANMKRVMSTLCAKVVKSKGVVVGPNDFTFKVHGVSSKEGYYFKDECKDTGIDQEWNSTSEALDEVVSLGYFYQSKTFQVEVVSKSTGQSCRIEIPLEKAQTRNKKYVLKIHPKPTSEGKGKFNVTVETWEAIETNIEFDKPLIIFNYPSTFFTQGKIHLDDNGYVETLNAGINLYSDILVSKGLKLIDVTLTGCLDEQKRGATIVYYRRTGATRLEVTTHRNLKTVEGLLLYTLEYENGVYTQVSLPVSVLPPAHCWNDEFKQETDDVSFKVVDGVLVGSIINDSVRKLSLNCKSIRCIGDILATVTVYAAHPIERVADIDSALKGELNGSDVEFTFNKSFKGYEGWLYSCNNSGSMTGMRFRFE</sequence>
<gene>
    <name evidence="1" type="ORF">CQW34_04316</name>
</gene>
<evidence type="ECO:0000313" key="1">
    <source>
        <dbReference type="EMBL" id="PJY69776.1"/>
    </source>
</evidence>
<dbReference type="Gene3D" id="2.60.40.2580">
    <property type="match status" value="1"/>
</dbReference>
<name>A0A2M9V194_BACFG</name>
<dbReference type="AlphaFoldDB" id="A0A2M9V194"/>
<evidence type="ECO:0008006" key="3">
    <source>
        <dbReference type="Google" id="ProtNLM"/>
    </source>
</evidence>
<proteinExistence type="predicted"/>
<protein>
    <recommendedName>
        <fullName evidence="3">Lipoprotein</fullName>
    </recommendedName>
</protein>